<dbReference type="InParanoid" id="A0A2R6P476"/>
<keyword evidence="6" id="KW-1185">Reference proteome</keyword>
<proteinExistence type="predicted"/>
<evidence type="ECO:0000256" key="2">
    <source>
        <dbReference type="ARBA" id="ARBA00022692"/>
    </source>
</evidence>
<dbReference type="OrthoDB" id="1913857at2759"/>
<keyword evidence="2" id="KW-0812">Transmembrane</keyword>
<dbReference type="EMBL" id="NKQK01000029">
    <property type="protein sequence ID" value="PSR85085.1"/>
    <property type="molecule type" value="Genomic_DNA"/>
</dbReference>
<reference evidence="6" key="2">
    <citation type="journal article" date="2018" name="BMC Genomics">
        <title>A manually annotated Actinidia chinensis var. chinensis (kiwifruit) genome highlights the challenges associated with draft genomes and gene prediction in plants.</title>
        <authorList>
            <person name="Pilkington S.M."/>
            <person name="Crowhurst R."/>
            <person name="Hilario E."/>
            <person name="Nardozza S."/>
            <person name="Fraser L."/>
            <person name="Peng Y."/>
            <person name="Gunaseelan K."/>
            <person name="Simpson R."/>
            <person name="Tahir J."/>
            <person name="Deroles S.C."/>
            <person name="Templeton K."/>
            <person name="Luo Z."/>
            <person name="Davy M."/>
            <person name="Cheng C."/>
            <person name="McNeilage M."/>
            <person name="Scaglione D."/>
            <person name="Liu Y."/>
            <person name="Zhang Q."/>
            <person name="Datson P."/>
            <person name="De Silva N."/>
            <person name="Gardiner S.E."/>
            <person name="Bassett H."/>
            <person name="Chagne D."/>
            <person name="McCallum J."/>
            <person name="Dzierzon H."/>
            <person name="Deng C."/>
            <person name="Wang Y.Y."/>
            <person name="Barron L."/>
            <person name="Manako K."/>
            <person name="Bowen J."/>
            <person name="Foster T.M."/>
            <person name="Erridge Z.A."/>
            <person name="Tiffin H."/>
            <person name="Waite C.N."/>
            <person name="Davies K.M."/>
            <person name="Grierson E.P."/>
            <person name="Laing W.A."/>
            <person name="Kirk R."/>
            <person name="Chen X."/>
            <person name="Wood M."/>
            <person name="Montefiori M."/>
            <person name="Brummell D.A."/>
            <person name="Schwinn K.E."/>
            <person name="Catanach A."/>
            <person name="Fullerton C."/>
            <person name="Li D."/>
            <person name="Meiyalaghan S."/>
            <person name="Nieuwenhuizen N."/>
            <person name="Read N."/>
            <person name="Prakash R."/>
            <person name="Hunter D."/>
            <person name="Zhang H."/>
            <person name="McKenzie M."/>
            <person name="Knabel M."/>
            <person name="Harris A."/>
            <person name="Allan A.C."/>
            <person name="Gleave A."/>
            <person name="Chen A."/>
            <person name="Janssen B.J."/>
            <person name="Plunkett B."/>
            <person name="Ampomah-Dwamena C."/>
            <person name="Voogd C."/>
            <person name="Leif D."/>
            <person name="Lafferty D."/>
            <person name="Souleyre E.J.F."/>
            <person name="Varkonyi-Gasic E."/>
            <person name="Gambi F."/>
            <person name="Hanley J."/>
            <person name="Yao J.L."/>
            <person name="Cheung J."/>
            <person name="David K.M."/>
            <person name="Warren B."/>
            <person name="Marsh K."/>
            <person name="Snowden K.C."/>
            <person name="Lin-Wang K."/>
            <person name="Brian L."/>
            <person name="Martinez-Sanchez M."/>
            <person name="Wang M."/>
            <person name="Ileperuma N."/>
            <person name="Macnee N."/>
            <person name="Campin R."/>
            <person name="McAtee P."/>
            <person name="Drummond R.S.M."/>
            <person name="Espley R.V."/>
            <person name="Ireland H.S."/>
            <person name="Wu R."/>
            <person name="Atkinson R.G."/>
            <person name="Karunairetnam S."/>
            <person name="Bulley S."/>
            <person name="Chunkath S."/>
            <person name="Hanley Z."/>
            <person name="Storey R."/>
            <person name="Thrimawithana A.H."/>
            <person name="Thomson S."/>
            <person name="David C."/>
            <person name="Testolin R."/>
            <person name="Huang H."/>
            <person name="Hellens R.P."/>
            <person name="Schaffer R.J."/>
        </authorList>
    </citation>
    <scope>NUCLEOTIDE SEQUENCE [LARGE SCALE GENOMIC DNA]</scope>
    <source>
        <strain evidence="6">cv. Red5</strain>
    </source>
</reference>
<dbReference type="AlphaFoldDB" id="A0A2R6P476"/>
<gene>
    <name evidence="5" type="ORF">CEY00_Acc33068</name>
</gene>
<sequence>MSRNRDMETRALLDELQSFDKGSLFDLGHSLLNRVAESLVKAAGVRDNGGFWWIATRDQQQQETSIPRPQRSRTLGKNLCSGDWLLEMYFGLTYGLKEARGTHDWKNSAVAEAFTGMALALALTPDDSSHEQTVQSAIIGAAIYCQPSCRDILRSADSTQPD</sequence>
<reference evidence="5 6" key="1">
    <citation type="submission" date="2017-07" db="EMBL/GenBank/DDBJ databases">
        <title>An improved, manually edited Actinidia chinensis var. chinensis (kiwifruit) genome highlights the challenges associated with draft genomes and gene prediction in plants.</title>
        <authorList>
            <person name="Pilkington S."/>
            <person name="Crowhurst R."/>
            <person name="Hilario E."/>
            <person name="Nardozza S."/>
            <person name="Fraser L."/>
            <person name="Peng Y."/>
            <person name="Gunaseelan K."/>
            <person name="Simpson R."/>
            <person name="Tahir J."/>
            <person name="Deroles S."/>
            <person name="Templeton K."/>
            <person name="Luo Z."/>
            <person name="Davy M."/>
            <person name="Cheng C."/>
            <person name="Mcneilage M."/>
            <person name="Scaglione D."/>
            <person name="Liu Y."/>
            <person name="Zhang Q."/>
            <person name="Datson P."/>
            <person name="De Silva N."/>
            <person name="Gardiner S."/>
            <person name="Bassett H."/>
            <person name="Chagne D."/>
            <person name="Mccallum J."/>
            <person name="Dzierzon H."/>
            <person name="Deng C."/>
            <person name="Wang Y.-Y."/>
            <person name="Barron N."/>
            <person name="Manako K."/>
            <person name="Bowen J."/>
            <person name="Foster T."/>
            <person name="Erridge Z."/>
            <person name="Tiffin H."/>
            <person name="Waite C."/>
            <person name="Davies K."/>
            <person name="Grierson E."/>
            <person name="Laing W."/>
            <person name="Kirk R."/>
            <person name="Chen X."/>
            <person name="Wood M."/>
            <person name="Montefiori M."/>
            <person name="Brummell D."/>
            <person name="Schwinn K."/>
            <person name="Catanach A."/>
            <person name="Fullerton C."/>
            <person name="Li D."/>
            <person name="Meiyalaghan S."/>
            <person name="Nieuwenhuizen N."/>
            <person name="Read N."/>
            <person name="Prakash R."/>
            <person name="Hunter D."/>
            <person name="Zhang H."/>
            <person name="Mckenzie M."/>
            <person name="Knabel M."/>
            <person name="Harris A."/>
            <person name="Allan A."/>
            <person name="Chen A."/>
            <person name="Janssen B."/>
            <person name="Plunkett B."/>
            <person name="Dwamena C."/>
            <person name="Voogd C."/>
            <person name="Leif D."/>
            <person name="Lafferty D."/>
            <person name="Souleyre E."/>
            <person name="Varkonyi-Gasic E."/>
            <person name="Gambi F."/>
            <person name="Hanley J."/>
            <person name="Yao J.-L."/>
            <person name="Cheung J."/>
            <person name="David K."/>
            <person name="Warren B."/>
            <person name="Marsh K."/>
            <person name="Snowden K."/>
            <person name="Lin-Wang K."/>
            <person name="Brian L."/>
            <person name="Martinez-Sanchez M."/>
            <person name="Wang M."/>
            <person name="Ileperuma N."/>
            <person name="Macnee N."/>
            <person name="Campin R."/>
            <person name="Mcatee P."/>
            <person name="Drummond R."/>
            <person name="Espley R."/>
            <person name="Ireland H."/>
            <person name="Wu R."/>
            <person name="Atkinson R."/>
            <person name="Karunairetnam S."/>
            <person name="Bulley S."/>
            <person name="Chunkath S."/>
            <person name="Hanley Z."/>
            <person name="Storey R."/>
            <person name="Thrimawithana A."/>
            <person name="Thomson S."/>
            <person name="David C."/>
            <person name="Testolin R."/>
        </authorList>
    </citation>
    <scope>NUCLEOTIDE SEQUENCE [LARGE SCALE GENOMIC DNA]</scope>
    <source>
        <strain evidence="6">cv. Red5</strain>
        <tissue evidence="5">Young leaf</tissue>
    </source>
</reference>
<dbReference type="Gramene" id="PSR85085">
    <property type="protein sequence ID" value="PSR85085"/>
    <property type="gene ID" value="CEY00_Acc33068"/>
</dbReference>
<dbReference type="PANTHER" id="PTHR15371">
    <property type="entry name" value="TIM23"/>
    <property type="match status" value="1"/>
</dbReference>
<comment type="subcellular location">
    <subcellularLocation>
        <location evidence="1">Membrane</location>
        <topology evidence="1">Multi-pass membrane protein</topology>
    </subcellularLocation>
</comment>
<dbReference type="GO" id="GO:0015171">
    <property type="term" value="F:amino acid transmembrane transporter activity"/>
    <property type="evidence" value="ECO:0007669"/>
    <property type="project" value="TreeGrafter"/>
</dbReference>
<accession>A0A2R6P476</accession>
<keyword evidence="4" id="KW-0472">Membrane</keyword>
<name>A0A2R6P476_ACTCC</name>
<keyword evidence="3" id="KW-1133">Transmembrane helix</keyword>
<organism evidence="5 6">
    <name type="scientific">Actinidia chinensis var. chinensis</name>
    <name type="common">Chinese soft-hair kiwi</name>
    <dbReference type="NCBI Taxonomy" id="1590841"/>
    <lineage>
        <taxon>Eukaryota</taxon>
        <taxon>Viridiplantae</taxon>
        <taxon>Streptophyta</taxon>
        <taxon>Embryophyta</taxon>
        <taxon>Tracheophyta</taxon>
        <taxon>Spermatophyta</taxon>
        <taxon>Magnoliopsida</taxon>
        <taxon>eudicotyledons</taxon>
        <taxon>Gunneridae</taxon>
        <taxon>Pentapetalae</taxon>
        <taxon>asterids</taxon>
        <taxon>Ericales</taxon>
        <taxon>Actinidiaceae</taxon>
        <taxon>Actinidia</taxon>
    </lineage>
</organism>
<dbReference type="InterPro" id="IPR045238">
    <property type="entry name" value="Tim23-like"/>
</dbReference>
<protein>
    <submittedName>
        <fullName evidence="5">Outer envelope pore protein like</fullName>
    </submittedName>
</protein>
<comment type="caution">
    <text evidence="5">The sequence shown here is derived from an EMBL/GenBank/DDBJ whole genome shotgun (WGS) entry which is preliminary data.</text>
</comment>
<evidence type="ECO:0000256" key="4">
    <source>
        <dbReference type="ARBA" id="ARBA00023136"/>
    </source>
</evidence>
<dbReference type="PANTHER" id="PTHR15371:SF1">
    <property type="entry name" value="OUTER ENVELOPE PORE PROTEIN 16-2, CHLOROPLASTIC"/>
    <property type="match status" value="1"/>
</dbReference>
<evidence type="ECO:0000313" key="5">
    <source>
        <dbReference type="EMBL" id="PSR85085.1"/>
    </source>
</evidence>
<dbReference type="STRING" id="1590841.A0A2R6P476"/>
<dbReference type="Proteomes" id="UP000241394">
    <property type="component" value="Chromosome LG29"/>
</dbReference>
<evidence type="ECO:0000256" key="3">
    <source>
        <dbReference type="ARBA" id="ARBA00022989"/>
    </source>
</evidence>
<dbReference type="GO" id="GO:0009707">
    <property type="term" value="C:chloroplast outer membrane"/>
    <property type="evidence" value="ECO:0007669"/>
    <property type="project" value="TreeGrafter"/>
</dbReference>
<evidence type="ECO:0000313" key="6">
    <source>
        <dbReference type="Proteomes" id="UP000241394"/>
    </source>
</evidence>
<evidence type="ECO:0000256" key="1">
    <source>
        <dbReference type="ARBA" id="ARBA00004141"/>
    </source>
</evidence>